<feature type="transmembrane region" description="Helical" evidence="7">
    <location>
        <begin position="299"/>
        <end position="319"/>
    </location>
</feature>
<feature type="transmembrane region" description="Helical" evidence="7">
    <location>
        <begin position="42"/>
        <end position="64"/>
    </location>
</feature>
<dbReference type="InterPro" id="IPR011701">
    <property type="entry name" value="MFS"/>
</dbReference>
<comment type="similarity">
    <text evidence="2">Belongs to the major facilitator superfamily.</text>
</comment>
<dbReference type="GO" id="GO:0005886">
    <property type="term" value="C:plasma membrane"/>
    <property type="evidence" value="ECO:0007669"/>
    <property type="project" value="UniProtKB-SubCell"/>
</dbReference>
<feature type="transmembrane region" description="Helical" evidence="7">
    <location>
        <begin position="247"/>
        <end position="264"/>
    </location>
</feature>
<evidence type="ECO:0000256" key="4">
    <source>
        <dbReference type="ARBA" id="ARBA00022692"/>
    </source>
</evidence>
<dbReference type="SUPFAM" id="SSF103473">
    <property type="entry name" value="MFS general substrate transporter"/>
    <property type="match status" value="1"/>
</dbReference>
<dbReference type="Gene3D" id="1.20.1250.20">
    <property type="entry name" value="MFS general substrate transporter like domains"/>
    <property type="match status" value="2"/>
</dbReference>
<dbReference type="Pfam" id="PF07690">
    <property type="entry name" value="MFS_1"/>
    <property type="match status" value="1"/>
</dbReference>
<comment type="subcellular location">
    <subcellularLocation>
        <location evidence="1">Cell membrane</location>
        <topology evidence="1">Multi-pass membrane protein</topology>
    </subcellularLocation>
</comment>
<evidence type="ECO:0000313" key="9">
    <source>
        <dbReference type="Proteomes" id="UP000824072"/>
    </source>
</evidence>
<evidence type="ECO:0000256" key="1">
    <source>
        <dbReference type="ARBA" id="ARBA00004651"/>
    </source>
</evidence>
<feature type="transmembrane region" description="Helical" evidence="7">
    <location>
        <begin position="71"/>
        <end position="92"/>
    </location>
</feature>
<dbReference type="Proteomes" id="UP000824072">
    <property type="component" value="Unassembled WGS sequence"/>
</dbReference>
<evidence type="ECO:0000256" key="2">
    <source>
        <dbReference type="ARBA" id="ARBA00008335"/>
    </source>
</evidence>
<feature type="transmembrane region" description="Helical" evidence="7">
    <location>
        <begin position="331"/>
        <end position="352"/>
    </location>
</feature>
<keyword evidence="5 7" id="KW-1133">Transmembrane helix</keyword>
<protein>
    <submittedName>
        <fullName evidence="8">MFS transporter</fullName>
    </submittedName>
</protein>
<gene>
    <name evidence="8" type="ORF">IAB02_04105</name>
</gene>
<dbReference type="GO" id="GO:0022857">
    <property type="term" value="F:transmembrane transporter activity"/>
    <property type="evidence" value="ECO:0007669"/>
    <property type="project" value="InterPro"/>
</dbReference>
<feature type="transmembrane region" description="Helical" evidence="7">
    <location>
        <begin position="276"/>
        <end position="293"/>
    </location>
</feature>
<reference evidence="8" key="1">
    <citation type="submission" date="2020-10" db="EMBL/GenBank/DDBJ databases">
        <authorList>
            <person name="Gilroy R."/>
        </authorList>
    </citation>
    <scope>NUCLEOTIDE SEQUENCE</scope>
    <source>
        <strain evidence="8">ChiHcec3-11533</strain>
    </source>
</reference>
<name>A0A9D1IAC0_9FIRM</name>
<reference evidence="8" key="2">
    <citation type="journal article" date="2021" name="PeerJ">
        <title>Extensive microbial diversity within the chicken gut microbiome revealed by metagenomics and culture.</title>
        <authorList>
            <person name="Gilroy R."/>
            <person name="Ravi A."/>
            <person name="Getino M."/>
            <person name="Pursley I."/>
            <person name="Horton D.L."/>
            <person name="Alikhan N.F."/>
            <person name="Baker D."/>
            <person name="Gharbi K."/>
            <person name="Hall N."/>
            <person name="Watson M."/>
            <person name="Adriaenssens E.M."/>
            <person name="Foster-Nyarko E."/>
            <person name="Jarju S."/>
            <person name="Secka A."/>
            <person name="Antonio M."/>
            <person name="Oren A."/>
            <person name="Chaudhuri R.R."/>
            <person name="La Ragione R."/>
            <person name="Hildebrand F."/>
            <person name="Pallen M.J."/>
        </authorList>
    </citation>
    <scope>NUCLEOTIDE SEQUENCE</scope>
    <source>
        <strain evidence="8">ChiHcec3-11533</strain>
    </source>
</reference>
<dbReference type="InterPro" id="IPR036259">
    <property type="entry name" value="MFS_trans_sf"/>
</dbReference>
<feature type="transmembrane region" description="Helical" evidence="7">
    <location>
        <begin position="141"/>
        <end position="161"/>
    </location>
</feature>
<sequence length="398" mass="42810">MNYRRTLLASYLGYITQAICNNLPPLLFATFHRQFGITLEQLGLVATINFSIQMLTDIAAARFLDKIGYRAGIVLGQGLSFLGLLLMGFLPMRMGNPFAGILLCIFLNAVGGGLLEVLVGPIVQIVPGEDKERRMSVLHSFYCWGHVLVVLLSTAFFRLAGVENWPWLFLAWSILPLFNTFFYGGAWLPAPVLESERIPLRRLFANKIFWIFLIMMIAAGASEQAMGQWSSLFAEEGLGISKTMGDLLGPCAFAALMGISRLIYGLWGAKLRMGRALLFCAGLCVASYLATVFSPSPLLAVFGMAFSGLCVGLMWPGVFSMVAGRYPQGGTAMFAILALAGDVGCSAGPGLVGVLSGSLEGAGGALEALKSGLLAAAAFPLLLFLGILWLNRLDRKNP</sequence>
<evidence type="ECO:0000313" key="8">
    <source>
        <dbReference type="EMBL" id="HIU33725.1"/>
    </source>
</evidence>
<keyword evidence="6 7" id="KW-0472">Membrane</keyword>
<feature type="transmembrane region" description="Helical" evidence="7">
    <location>
        <begin position="208"/>
        <end position="227"/>
    </location>
</feature>
<comment type="caution">
    <text evidence="8">The sequence shown here is derived from an EMBL/GenBank/DDBJ whole genome shotgun (WGS) entry which is preliminary data.</text>
</comment>
<keyword evidence="4 7" id="KW-0812">Transmembrane</keyword>
<accession>A0A9D1IAC0</accession>
<keyword evidence="3" id="KW-0813">Transport</keyword>
<dbReference type="PANTHER" id="PTHR23514:SF3">
    <property type="entry name" value="BYPASS OF STOP CODON PROTEIN 6"/>
    <property type="match status" value="1"/>
</dbReference>
<evidence type="ECO:0000256" key="3">
    <source>
        <dbReference type="ARBA" id="ARBA00022448"/>
    </source>
</evidence>
<evidence type="ECO:0000256" key="6">
    <source>
        <dbReference type="ARBA" id="ARBA00023136"/>
    </source>
</evidence>
<dbReference type="PANTHER" id="PTHR23514">
    <property type="entry name" value="BYPASS OF STOP CODON PROTEIN 6"/>
    <property type="match status" value="1"/>
</dbReference>
<evidence type="ECO:0000256" key="7">
    <source>
        <dbReference type="SAM" id="Phobius"/>
    </source>
</evidence>
<feature type="transmembrane region" description="Helical" evidence="7">
    <location>
        <begin position="372"/>
        <end position="390"/>
    </location>
</feature>
<feature type="transmembrane region" description="Helical" evidence="7">
    <location>
        <begin position="98"/>
        <end position="120"/>
    </location>
</feature>
<dbReference type="AlphaFoldDB" id="A0A9D1IAC0"/>
<evidence type="ECO:0000256" key="5">
    <source>
        <dbReference type="ARBA" id="ARBA00022989"/>
    </source>
</evidence>
<feature type="transmembrane region" description="Helical" evidence="7">
    <location>
        <begin position="167"/>
        <end position="188"/>
    </location>
</feature>
<dbReference type="EMBL" id="DVMU01000088">
    <property type="protein sequence ID" value="HIU33725.1"/>
    <property type="molecule type" value="Genomic_DNA"/>
</dbReference>
<proteinExistence type="inferred from homology"/>
<organism evidence="8 9">
    <name type="scientific">Candidatus Pullichristensenella excrementigallinarum</name>
    <dbReference type="NCBI Taxonomy" id="2840907"/>
    <lineage>
        <taxon>Bacteria</taxon>
        <taxon>Bacillati</taxon>
        <taxon>Bacillota</taxon>
        <taxon>Clostridia</taxon>
        <taxon>Candidatus Pullichristensenella</taxon>
    </lineage>
</organism>
<dbReference type="InterPro" id="IPR051788">
    <property type="entry name" value="MFS_Transporter"/>
</dbReference>